<name>A0A4Q1R4W0_9ACTN</name>
<dbReference type="GeneID" id="95778311"/>
<dbReference type="AlphaFoldDB" id="A0A4Q1R4W0"/>
<feature type="domain" description="NADP-dependent oxidoreductase" evidence="1">
    <location>
        <begin position="4"/>
        <end position="157"/>
    </location>
</feature>
<comment type="caution">
    <text evidence="2">The sequence shown here is derived from an EMBL/GenBank/DDBJ whole genome shotgun (WGS) entry which is preliminary data.</text>
</comment>
<dbReference type="Pfam" id="PF00248">
    <property type="entry name" value="Aldo_ket_red"/>
    <property type="match status" value="1"/>
</dbReference>
<dbReference type="SUPFAM" id="SSF51430">
    <property type="entry name" value="NAD(P)-linked oxidoreductase"/>
    <property type="match status" value="1"/>
</dbReference>
<evidence type="ECO:0000259" key="1">
    <source>
        <dbReference type="Pfam" id="PF00248"/>
    </source>
</evidence>
<dbReference type="InterPro" id="IPR023210">
    <property type="entry name" value="NADP_OxRdtase_dom"/>
</dbReference>
<dbReference type="Gene3D" id="3.20.20.100">
    <property type="entry name" value="NADP-dependent oxidoreductase domain"/>
    <property type="match status" value="1"/>
</dbReference>
<evidence type="ECO:0000313" key="3">
    <source>
        <dbReference type="Proteomes" id="UP000289482"/>
    </source>
</evidence>
<organism evidence="2 3">
    <name type="scientific">Streptomyces sioyaensis</name>
    <dbReference type="NCBI Taxonomy" id="67364"/>
    <lineage>
        <taxon>Bacteria</taxon>
        <taxon>Bacillati</taxon>
        <taxon>Actinomycetota</taxon>
        <taxon>Actinomycetes</taxon>
        <taxon>Kitasatosporales</taxon>
        <taxon>Streptomycetaceae</taxon>
        <taxon>Streptomyces</taxon>
    </lineage>
</organism>
<dbReference type="Proteomes" id="UP000289482">
    <property type="component" value="Unassembled WGS sequence"/>
</dbReference>
<evidence type="ECO:0000313" key="2">
    <source>
        <dbReference type="EMBL" id="RXS68078.1"/>
    </source>
</evidence>
<dbReference type="RefSeq" id="WP_129247152.1">
    <property type="nucleotide sequence ID" value="NZ_JABZEL010000009.1"/>
</dbReference>
<dbReference type="EMBL" id="SDIF01000020">
    <property type="protein sequence ID" value="RXS68078.1"/>
    <property type="molecule type" value="Genomic_DNA"/>
</dbReference>
<proteinExistence type="predicted"/>
<gene>
    <name evidence="2" type="ORF">EST54_09930</name>
</gene>
<keyword evidence="3" id="KW-1185">Reference proteome</keyword>
<protein>
    <submittedName>
        <fullName evidence="2">Aldo/keto reductase</fullName>
    </submittedName>
</protein>
<sequence>MNTASLGLGTYRVQPASLADAVRLAASDPATAWVDTAPNYQAGRAQTLIAYALDGQPVPVSTKVGFLTPETTKAALADGVLSTDEAAAGHCLNAAYVHWQCARNRVELGRGHLDAVFVHNPERVATKPNEVLREAFTALEAEAAAGALDSYGVATWDGFDTGLLNVPHLDRLATEAAGTADHHLRALQLPVSLVTATAFRLALHGRGPIAQAGQRGWEVYASAPLFGGELPNLATRDLADLVGSELSVTQACLLAAASCPGVTRILLSSSDPAHWAEARAALEQPPVCVATLRKVLDVLAAD</sequence>
<reference evidence="2 3" key="1">
    <citation type="submission" date="2019-01" db="EMBL/GenBank/DDBJ databases">
        <title>Draft genome sequences of the type strain Streptomyces sioyaensis DSM 40032 and its novel strain, TM32, a thermotolerant antibiotics-producing actinobacterium.</title>
        <authorList>
            <person name="Nakaew N."/>
            <person name="Lumyong S."/>
            <person name="Sloan W.T."/>
            <person name="Sungthong R."/>
        </authorList>
    </citation>
    <scope>NUCLEOTIDE SEQUENCE [LARGE SCALE GENOMIC DNA]</scope>
    <source>
        <strain evidence="2 3">DSM 40032</strain>
    </source>
</reference>
<accession>A0A4Q1R4W0</accession>
<dbReference type="InterPro" id="IPR036812">
    <property type="entry name" value="NAD(P)_OxRdtase_dom_sf"/>
</dbReference>